<gene>
    <name evidence="1" type="ORF">ACFOSX_03855</name>
</gene>
<accession>A0ABV8AIB0</accession>
<evidence type="ECO:0000313" key="2">
    <source>
        <dbReference type="Proteomes" id="UP001595812"/>
    </source>
</evidence>
<protein>
    <recommendedName>
        <fullName evidence="3">Prophage protein DUF1660</fullName>
    </recommendedName>
</protein>
<keyword evidence="2" id="KW-1185">Reference proteome</keyword>
<dbReference type="RefSeq" id="WP_386097198.1">
    <property type="nucleotide sequence ID" value="NZ_JBHSAT010000004.1"/>
</dbReference>
<evidence type="ECO:0000313" key="1">
    <source>
        <dbReference type="EMBL" id="MFC3876357.1"/>
    </source>
</evidence>
<reference evidence="2" key="1">
    <citation type="journal article" date="2019" name="Int. J. Syst. Evol. Microbiol.">
        <title>The Global Catalogue of Microorganisms (GCM) 10K type strain sequencing project: providing services to taxonomists for standard genome sequencing and annotation.</title>
        <authorList>
            <consortium name="The Broad Institute Genomics Platform"/>
            <consortium name="The Broad Institute Genome Sequencing Center for Infectious Disease"/>
            <person name="Wu L."/>
            <person name="Ma J."/>
        </authorList>
    </citation>
    <scope>NUCLEOTIDE SEQUENCE [LARGE SCALE GENOMIC DNA]</scope>
    <source>
        <strain evidence="2">CECT 8979</strain>
    </source>
</reference>
<comment type="caution">
    <text evidence="1">The sequence shown here is derived from an EMBL/GenBank/DDBJ whole genome shotgun (WGS) entry which is preliminary data.</text>
</comment>
<dbReference type="Proteomes" id="UP001595812">
    <property type="component" value="Unassembled WGS sequence"/>
</dbReference>
<organism evidence="1 2">
    <name type="scientific">Winogradskyella maritima</name>
    <dbReference type="NCBI Taxonomy" id="1517766"/>
    <lineage>
        <taxon>Bacteria</taxon>
        <taxon>Pseudomonadati</taxon>
        <taxon>Bacteroidota</taxon>
        <taxon>Flavobacteriia</taxon>
        <taxon>Flavobacteriales</taxon>
        <taxon>Flavobacteriaceae</taxon>
        <taxon>Winogradskyella</taxon>
    </lineage>
</organism>
<sequence>MNNSTNALTPTKLYCDIFGHNYEMSKQVTYHVKEYTCKCCKKQMTTDGNGRLTELTPKFKEINSILSRIYANKMNRMRSRAFQTTAA</sequence>
<proteinExistence type="predicted"/>
<evidence type="ECO:0008006" key="3">
    <source>
        <dbReference type="Google" id="ProtNLM"/>
    </source>
</evidence>
<dbReference type="EMBL" id="JBHSAT010000004">
    <property type="protein sequence ID" value="MFC3876357.1"/>
    <property type="molecule type" value="Genomic_DNA"/>
</dbReference>
<name>A0ABV8AIB0_9FLAO</name>